<proteinExistence type="inferred from homology"/>
<feature type="domain" description="MRNA cap 0 methyltransferase" evidence="11">
    <location>
        <begin position="489"/>
        <end position="640"/>
    </location>
</feature>
<feature type="region of interest" description="Disordered" evidence="10">
    <location>
        <begin position="104"/>
        <end position="191"/>
    </location>
</feature>
<dbReference type="InterPro" id="IPR051730">
    <property type="entry name" value="NASP-like"/>
</dbReference>
<evidence type="ECO:0000256" key="3">
    <source>
        <dbReference type="ARBA" id="ARBA00022603"/>
    </source>
</evidence>
<dbReference type="PROSITE" id="PS51562">
    <property type="entry name" value="RNA_CAP0_MT"/>
    <property type="match status" value="1"/>
</dbReference>
<dbReference type="SMART" id="SM00028">
    <property type="entry name" value="TPR"/>
    <property type="match status" value="2"/>
</dbReference>
<dbReference type="GO" id="GO:0034080">
    <property type="term" value="P:CENP-A containing chromatin assembly"/>
    <property type="evidence" value="ECO:0007669"/>
    <property type="project" value="TreeGrafter"/>
</dbReference>
<dbReference type="InterPro" id="IPR029063">
    <property type="entry name" value="SAM-dependent_MTases_sf"/>
</dbReference>
<comment type="caution">
    <text evidence="12">The sequence shown here is derived from an EMBL/GenBank/DDBJ whole genome shotgun (WGS) entry which is preliminary data.</text>
</comment>
<keyword evidence="13" id="KW-1185">Reference proteome</keyword>
<dbReference type="Gene3D" id="1.25.40.10">
    <property type="entry name" value="Tetratricopeptide repeat domain"/>
    <property type="match status" value="1"/>
</dbReference>
<evidence type="ECO:0000256" key="2">
    <source>
        <dbReference type="ARBA" id="ARBA00008402"/>
    </source>
</evidence>
<dbReference type="GO" id="GO:0004482">
    <property type="term" value="F:mRNA 5'-cap (guanine-N7-)-methyltransferase activity"/>
    <property type="evidence" value="ECO:0007669"/>
    <property type="project" value="UniProtKB-EC"/>
</dbReference>
<dbReference type="PANTHER" id="PTHR15081:SF1">
    <property type="entry name" value="NUCLEAR AUTOANTIGENIC SPERM PROTEIN"/>
    <property type="match status" value="1"/>
</dbReference>
<evidence type="ECO:0000313" key="13">
    <source>
        <dbReference type="Proteomes" id="UP000728185"/>
    </source>
</evidence>
<dbReference type="GO" id="GO:0006335">
    <property type="term" value="P:DNA replication-dependent chromatin assembly"/>
    <property type="evidence" value="ECO:0007669"/>
    <property type="project" value="TreeGrafter"/>
</dbReference>
<keyword evidence="5" id="KW-0677">Repeat</keyword>
<name>A0A8E0RND2_9TREM</name>
<evidence type="ECO:0000256" key="1">
    <source>
        <dbReference type="ARBA" id="ARBA00004123"/>
    </source>
</evidence>
<dbReference type="PROSITE" id="PS50005">
    <property type="entry name" value="TPR"/>
    <property type="match status" value="1"/>
</dbReference>
<dbReference type="GO" id="GO:0005654">
    <property type="term" value="C:nucleoplasm"/>
    <property type="evidence" value="ECO:0007669"/>
    <property type="project" value="TreeGrafter"/>
</dbReference>
<gene>
    <name evidence="12" type="ORF">FBUS_07577</name>
</gene>
<dbReference type="Pfam" id="PF03291">
    <property type="entry name" value="mRNA_G-N7_MeTrfase"/>
    <property type="match status" value="1"/>
</dbReference>
<reference evidence="12" key="1">
    <citation type="submission" date="2019-05" db="EMBL/GenBank/DDBJ databases">
        <title>Annotation for the trematode Fasciolopsis buski.</title>
        <authorList>
            <person name="Choi Y.-J."/>
        </authorList>
    </citation>
    <scope>NUCLEOTIDE SEQUENCE</scope>
    <source>
        <strain evidence="12">HT</strain>
        <tissue evidence="12">Whole worm</tissue>
    </source>
</reference>
<comment type="subcellular location">
    <subcellularLocation>
        <location evidence="1">Nucleus</location>
    </subcellularLocation>
</comment>
<dbReference type="InterPro" id="IPR004971">
    <property type="entry name" value="mRNA_G-N7_MeTrfase_dom"/>
</dbReference>
<organism evidence="12 13">
    <name type="scientific">Fasciolopsis buskii</name>
    <dbReference type="NCBI Taxonomy" id="27845"/>
    <lineage>
        <taxon>Eukaryota</taxon>
        <taxon>Metazoa</taxon>
        <taxon>Spiralia</taxon>
        <taxon>Lophotrochozoa</taxon>
        <taxon>Platyhelminthes</taxon>
        <taxon>Trematoda</taxon>
        <taxon>Digenea</taxon>
        <taxon>Plagiorchiida</taxon>
        <taxon>Echinostomata</taxon>
        <taxon>Echinostomatoidea</taxon>
        <taxon>Fasciolidae</taxon>
        <taxon>Fasciolopsis</taxon>
    </lineage>
</organism>
<dbReference type="InterPro" id="IPR011990">
    <property type="entry name" value="TPR-like_helical_dom_sf"/>
</dbReference>
<evidence type="ECO:0000313" key="12">
    <source>
        <dbReference type="EMBL" id="KAA0187195.1"/>
    </source>
</evidence>
<sequence>MATSVDAAEFGDLDERLADPNLLYGTALLELARMESTVIGNALEGVPEDDDSSESETEYGVVEIGPEMTGRSDCFYICSADEKEELSIQVIDAMCEEEEPVLSGITGGEQQTEADANEQTEDTAYQKEATTREAEDEKVKDDAKENGKMLEAADPGATSEETDVDDAKKVEVEENSESEGEPKGSDAETEDVTNLQLAWEVIEVARKIFSRKDDSKSRLKVAECYEKLGEISREKEDYDQALSDFQECLTLRQALLPEDSREVAETHFQIGTTHAVAGNLELAIAAFGGAVTTLKKHAKTLTAFITEKEKSQDESELEILRGSLKEVESLIPEVEKRKAEIFEDLQISKANPGTSALSSSAIITNGDRKPADDISHLIRKKRQVNEDAEVRGGLTQPNGEALSPRTKKIKVAEAADEDHPNGNRKVQPQVLFLFFFIPESYDTYPCWMISDDLCRATTTASANATNVVKFYDSAARSVTANSLAHREQTRIYHLRNFNNWIKSIFINQYLEKLEQDPRPCILDLCCGKGGDQLKWAQSSAKHVTFVDISSASIETCRQRYDHLSRKHQRSLFTADFHVADCTADLRKSTSIQPSWYDLVSCQFSFHYAFESVIQVSKWAFFYPCFDVRQICYCLSSLGYH</sequence>
<keyword evidence="7" id="KW-0539">Nucleus</keyword>
<keyword evidence="4" id="KW-0808">Transferase</keyword>
<dbReference type="AlphaFoldDB" id="A0A8E0RND2"/>
<dbReference type="SUPFAM" id="SSF53335">
    <property type="entry name" value="S-adenosyl-L-methionine-dependent methyltransferases"/>
    <property type="match status" value="1"/>
</dbReference>
<evidence type="ECO:0000256" key="9">
    <source>
        <dbReference type="PROSITE-ProRule" id="PRU00339"/>
    </source>
</evidence>
<protein>
    <submittedName>
        <fullName evidence="12">mRNA cap guanine-N7 methyltransferase</fullName>
    </submittedName>
</protein>
<dbReference type="Gene3D" id="3.40.50.150">
    <property type="entry name" value="Vaccinia Virus protein VP39"/>
    <property type="match status" value="1"/>
</dbReference>
<evidence type="ECO:0000256" key="8">
    <source>
        <dbReference type="ARBA" id="ARBA00044712"/>
    </source>
</evidence>
<feature type="compositionally biased region" description="Basic and acidic residues" evidence="10">
    <location>
        <begin position="129"/>
        <end position="148"/>
    </location>
</feature>
<dbReference type="PANTHER" id="PTHR15081">
    <property type="entry name" value="NUCLEAR AUTOANTIGENIC SPERM PROTEIN NASP -RELATED"/>
    <property type="match status" value="1"/>
</dbReference>
<dbReference type="Pfam" id="PF10516">
    <property type="entry name" value="SHNi-TPR"/>
    <property type="match status" value="1"/>
</dbReference>
<comment type="catalytic activity">
    <reaction evidence="8">
        <text>a 5'-end (5'-triphosphoguanosine)-ribonucleoside in mRNA + S-adenosyl-L-methionine = a 5'-end (N(7)-methyl 5'-triphosphoguanosine)-ribonucleoside in mRNA + S-adenosyl-L-homocysteine</text>
        <dbReference type="Rhea" id="RHEA:67008"/>
        <dbReference type="Rhea" id="RHEA-COMP:17166"/>
        <dbReference type="Rhea" id="RHEA-COMP:17167"/>
        <dbReference type="ChEBI" id="CHEBI:57856"/>
        <dbReference type="ChEBI" id="CHEBI:59789"/>
        <dbReference type="ChEBI" id="CHEBI:156461"/>
        <dbReference type="ChEBI" id="CHEBI:167617"/>
        <dbReference type="EC" id="2.1.1.56"/>
    </reaction>
</comment>
<dbReference type="GO" id="GO:0042393">
    <property type="term" value="F:histone binding"/>
    <property type="evidence" value="ECO:0007669"/>
    <property type="project" value="TreeGrafter"/>
</dbReference>
<accession>A0A8E0RND2</accession>
<keyword evidence="6 9" id="KW-0802">TPR repeat</keyword>
<dbReference type="OrthoDB" id="5587616at2759"/>
<dbReference type="InterPro" id="IPR019734">
    <property type="entry name" value="TPR_rpt"/>
</dbReference>
<feature type="repeat" description="TPR" evidence="9">
    <location>
        <begin position="222"/>
        <end position="255"/>
    </location>
</feature>
<evidence type="ECO:0000256" key="7">
    <source>
        <dbReference type="ARBA" id="ARBA00023242"/>
    </source>
</evidence>
<dbReference type="InterPro" id="IPR019544">
    <property type="entry name" value="Tetratricopeptide_SHNi-TPR_dom"/>
</dbReference>
<dbReference type="CDD" id="cd02440">
    <property type="entry name" value="AdoMet_MTases"/>
    <property type="match status" value="1"/>
</dbReference>
<evidence type="ECO:0000256" key="6">
    <source>
        <dbReference type="ARBA" id="ARBA00022803"/>
    </source>
</evidence>
<evidence type="ECO:0000256" key="10">
    <source>
        <dbReference type="SAM" id="MobiDB-lite"/>
    </source>
</evidence>
<evidence type="ECO:0000256" key="5">
    <source>
        <dbReference type="ARBA" id="ARBA00022737"/>
    </source>
</evidence>
<evidence type="ECO:0000256" key="4">
    <source>
        <dbReference type="ARBA" id="ARBA00022679"/>
    </source>
</evidence>
<keyword evidence="3 12" id="KW-0489">Methyltransferase</keyword>
<dbReference type="Proteomes" id="UP000728185">
    <property type="component" value="Unassembled WGS sequence"/>
</dbReference>
<dbReference type="EMBL" id="LUCM01009298">
    <property type="protein sequence ID" value="KAA0187195.1"/>
    <property type="molecule type" value="Genomic_DNA"/>
</dbReference>
<dbReference type="SUPFAM" id="SSF48452">
    <property type="entry name" value="TPR-like"/>
    <property type="match status" value="1"/>
</dbReference>
<evidence type="ECO:0000259" key="11">
    <source>
        <dbReference type="PROSITE" id="PS51562"/>
    </source>
</evidence>
<comment type="similarity">
    <text evidence="2">Belongs to the NASP family.</text>
</comment>